<accession>A0A162TCN5</accession>
<feature type="region of interest" description="Disordered" evidence="1">
    <location>
        <begin position="141"/>
        <end position="160"/>
    </location>
</feature>
<evidence type="ECO:0000313" key="3">
    <source>
        <dbReference type="EMBL" id="KZS22083.1"/>
    </source>
</evidence>
<feature type="region of interest" description="Disordered" evidence="1">
    <location>
        <begin position="27"/>
        <end position="75"/>
    </location>
</feature>
<sequence length="200" mass="22313">MLWKTEDCPSIENPLDFENRFRKSIATQTTDIPEIEIGNDFENYNDTASADNTDTNAPMENDSPTEEGENVTNPIQPSLEDYVSLTEMCDDAADQRHHPPITEDNTARATDDSDKSPSTESTTDVSTEAVDVVTPLSMDGLHLGMPHTSSRAKNLKETSRKLPDYEESSMKLESTYITFYALALTFSFSFTSILSSLIFF</sequence>
<comment type="caution">
    <text evidence="3">The sequence shown here is derived from an EMBL/GenBank/DDBJ whole genome shotgun (WGS) entry which is preliminary data.</text>
</comment>
<evidence type="ECO:0000256" key="1">
    <source>
        <dbReference type="SAM" id="MobiDB-lite"/>
    </source>
</evidence>
<dbReference type="Proteomes" id="UP000076858">
    <property type="component" value="Unassembled WGS sequence"/>
</dbReference>
<evidence type="ECO:0000313" key="4">
    <source>
        <dbReference type="Proteomes" id="UP000076858"/>
    </source>
</evidence>
<dbReference type="EMBL" id="LRGB01000005">
    <property type="protein sequence ID" value="KZS22083.1"/>
    <property type="molecule type" value="Genomic_DNA"/>
</dbReference>
<keyword evidence="4" id="KW-1185">Reference proteome</keyword>
<reference evidence="3 4" key="1">
    <citation type="submission" date="2016-03" db="EMBL/GenBank/DDBJ databases">
        <title>EvidentialGene: Evidence-directed Construction of Genes on Genomes.</title>
        <authorList>
            <person name="Gilbert D.G."/>
            <person name="Choi J.-H."/>
            <person name="Mockaitis K."/>
            <person name="Colbourne J."/>
            <person name="Pfrender M."/>
        </authorList>
    </citation>
    <scope>NUCLEOTIDE SEQUENCE [LARGE SCALE GENOMIC DNA]</scope>
    <source>
        <strain evidence="3 4">Xinb3</strain>
        <tissue evidence="3">Complete organism</tissue>
    </source>
</reference>
<feature type="compositionally biased region" description="Basic and acidic residues" evidence="1">
    <location>
        <begin position="93"/>
        <end position="117"/>
    </location>
</feature>
<proteinExistence type="predicted"/>
<dbReference type="AlphaFoldDB" id="A0A162TCN5"/>
<dbReference type="OrthoDB" id="5971912at2759"/>
<keyword evidence="2" id="KW-1133">Transmembrane helix</keyword>
<evidence type="ECO:0000256" key="2">
    <source>
        <dbReference type="SAM" id="Phobius"/>
    </source>
</evidence>
<feature type="region of interest" description="Disordered" evidence="1">
    <location>
        <begin position="93"/>
        <end position="128"/>
    </location>
</feature>
<gene>
    <name evidence="3" type="ORF">APZ42_010985</name>
</gene>
<feature type="transmembrane region" description="Helical" evidence="2">
    <location>
        <begin position="177"/>
        <end position="199"/>
    </location>
</feature>
<protein>
    <submittedName>
        <fullName evidence="3">Uncharacterized protein</fullName>
    </submittedName>
</protein>
<name>A0A162TCN5_9CRUS</name>
<keyword evidence="2" id="KW-0472">Membrane</keyword>
<organism evidence="3 4">
    <name type="scientific">Daphnia magna</name>
    <dbReference type="NCBI Taxonomy" id="35525"/>
    <lineage>
        <taxon>Eukaryota</taxon>
        <taxon>Metazoa</taxon>
        <taxon>Ecdysozoa</taxon>
        <taxon>Arthropoda</taxon>
        <taxon>Crustacea</taxon>
        <taxon>Branchiopoda</taxon>
        <taxon>Diplostraca</taxon>
        <taxon>Cladocera</taxon>
        <taxon>Anomopoda</taxon>
        <taxon>Daphniidae</taxon>
        <taxon>Daphnia</taxon>
    </lineage>
</organism>
<feature type="compositionally biased region" description="Polar residues" evidence="1">
    <location>
        <begin position="42"/>
        <end position="58"/>
    </location>
</feature>
<keyword evidence="2" id="KW-0812">Transmembrane</keyword>